<sequence length="57" mass="6198">MRDDASGHITTIEVPAIAPDPKDTVIALEYDAPVEIDPNSKGAYFWSKSTGVKHNNN</sequence>
<keyword evidence="2" id="KW-1185">Reference proteome</keyword>
<gene>
    <name evidence="1" type="ORF">Pla100_17790</name>
</gene>
<name>A0A5C6APT9_9BACT</name>
<protein>
    <submittedName>
        <fullName evidence="1">Uncharacterized protein</fullName>
    </submittedName>
</protein>
<dbReference type="Proteomes" id="UP000316213">
    <property type="component" value="Unassembled WGS sequence"/>
</dbReference>
<evidence type="ECO:0000313" key="2">
    <source>
        <dbReference type="Proteomes" id="UP000316213"/>
    </source>
</evidence>
<comment type="caution">
    <text evidence="1">The sequence shown here is derived from an EMBL/GenBank/DDBJ whole genome shotgun (WGS) entry which is preliminary data.</text>
</comment>
<dbReference type="AlphaFoldDB" id="A0A5C6APT9"/>
<reference evidence="1 2" key="1">
    <citation type="submission" date="2019-02" db="EMBL/GenBank/DDBJ databases">
        <title>Deep-cultivation of Planctomycetes and their phenomic and genomic characterization uncovers novel biology.</title>
        <authorList>
            <person name="Wiegand S."/>
            <person name="Jogler M."/>
            <person name="Boedeker C."/>
            <person name="Pinto D."/>
            <person name="Vollmers J."/>
            <person name="Rivas-Marin E."/>
            <person name="Kohn T."/>
            <person name="Peeters S.H."/>
            <person name="Heuer A."/>
            <person name="Rast P."/>
            <person name="Oberbeckmann S."/>
            <person name="Bunk B."/>
            <person name="Jeske O."/>
            <person name="Meyerdierks A."/>
            <person name="Storesund J.E."/>
            <person name="Kallscheuer N."/>
            <person name="Luecker S."/>
            <person name="Lage O.M."/>
            <person name="Pohl T."/>
            <person name="Merkel B.J."/>
            <person name="Hornburger P."/>
            <person name="Mueller R.-W."/>
            <person name="Bruemmer F."/>
            <person name="Labrenz M."/>
            <person name="Spormann A.M."/>
            <person name="Op Den Camp H."/>
            <person name="Overmann J."/>
            <person name="Amann R."/>
            <person name="Jetten M.S.M."/>
            <person name="Mascher T."/>
            <person name="Medema M.H."/>
            <person name="Devos D.P."/>
            <person name="Kaster A.-K."/>
            <person name="Ovreas L."/>
            <person name="Rohde M."/>
            <person name="Galperin M.Y."/>
            <person name="Jogler C."/>
        </authorList>
    </citation>
    <scope>NUCLEOTIDE SEQUENCE [LARGE SCALE GENOMIC DNA]</scope>
    <source>
        <strain evidence="1 2">Pla100</strain>
    </source>
</reference>
<proteinExistence type="predicted"/>
<accession>A0A5C6APT9</accession>
<organism evidence="1 2">
    <name type="scientific">Neorhodopirellula pilleata</name>
    <dbReference type="NCBI Taxonomy" id="2714738"/>
    <lineage>
        <taxon>Bacteria</taxon>
        <taxon>Pseudomonadati</taxon>
        <taxon>Planctomycetota</taxon>
        <taxon>Planctomycetia</taxon>
        <taxon>Pirellulales</taxon>
        <taxon>Pirellulaceae</taxon>
        <taxon>Neorhodopirellula</taxon>
    </lineage>
</organism>
<evidence type="ECO:0000313" key="1">
    <source>
        <dbReference type="EMBL" id="TWU02043.1"/>
    </source>
</evidence>
<dbReference type="EMBL" id="SJPM01000002">
    <property type="protein sequence ID" value="TWU02043.1"/>
    <property type="molecule type" value="Genomic_DNA"/>
</dbReference>